<dbReference type="Proteomes" id="UP000199529">
    <property type="component" value="Unassembled WGS sequence"/>
</dbReference>
<dbReference type="STRING" id="418495.SAMN05216215_104923"/>
<gene>
    <name evidence="1" type="ORF">SAMN05216215_104923</name>
</gene>
<name>A0A1H3QQV5_9PSEU</name>
<reference evidence="2" key="1">
    <citation type="submission" date="2016-10" db="EMBL/GenBank/DDBJ databases">
        <authorList>
            <person name="Varghese N."/>
            <person name="Submissions S."/>
        </authorList>
    </citation>
    <scope>NUCLEOTIDE SEQUENCE [LARGE SCALE GENOMIC DNA]</scope>
    <source>
        <strain evidence="2">CGMCC 4.3530</strain>
    </source>
</reference>
<dbReference type="AlphaFoldDB" id="A0A1H3QQV5"/>
<keyword evidence="2" id="KW-1185">Reference proteome</keyword>
<accession>A0A1H3QQV5</accession>
<protein>
    <submittedName>
        <fullName evidence="1">Uncharacterized protein</fullName>
    </submittedName>
</protein>
<dbReference type="EMBL" id="FNOK01000049">
    <property type="protein sequence ID" value="SDZ15710.1"/>
    <property type="molecule type" value="Genomic_DNA"/>
</dbReference>
<sequence>MTLADVVDGAIGRWQLMRSESAAEVADRNFRTWLFETLPEQAASSGPYDPRDHAYIVYETATALYRAGNITDSFLLLRWYGEHYAHHPDPELGARVIDMLTDLCAYTGQADAAANAAAAGVLRDVVDAVRGPVDVRVERALCRALAIHAHLRGDHLAAGDLSSKRKEQAALWAEIFRRYRHNADPELRGRAAQGLYNTALVSLQSGDERAAREKFGELVTSFGQARGGNPDVDEWLSRAEHAGAVLDGFAVGEPELNLDYLEKQRDWDRKRRRKGFGLPWLLAGAPRNHMAELVRVARQKHQSSVGQVRSWLCSGEPFVLLLRNFGLAEESATSSALASVLEDPDDPQGDYVQTIVHRDCSAALAELELAAPMITVASTKAGELELSSAFGQFVPRAALYLPDATWFETVAKLIPLAAQVIVWAAELTPALAQEIACLREHGRMADTLIIVDEPPSVIQQAFLPRGKNEVLTTNHPALAEFPNVVDAREFKNRGVADSPPLQQLLIALAAAREVPIEQRIDRIRTHLA</sequence>
<proteinExistence type="predicted"/>
<organism evidence="1 2">
    <name type="scientific">Saccharopolyspora shandongensis</name>
    <dbReference type="NCBI Taxonomy" id="418495"/>
    <lineage>
        <taxon>Bacteria</taxon>
        <taxon>Bacillati</taxon>
        <taxon>Actinomycetota</taxon>
        <taxon>Actinomycetes</taxon>
        <taxon>Pseudonocardiales</taxon>
        <taxon>Pseudonocardiaceae</taxon>
        <taxon>Saccharopolyspora</taxon>
    </lineage>
</organism>
<evidence type="ECO:0000313" key="2">
    <source>
        <dbReference type="Proteomes" id="UP000199529"/>
    </source>
</evidence>
<evidence type="ECO:0000313" key="1">
    <source>
        <dbReference type="EMBL" id="SDZ15710.1"/>
    </source>
</evidence>